<dbReference type="EMBL" id="RAQK01000001">
    <property type="protein sequence ID" value="RKE97723.1"/>
    <property type="molecule type" value="Genomic_DNA"/>
</dbReference>
<dbReference type="InterPro" id="IPR006311">
    <property type="entry name" value="TAT_signal"/>
</dbReference>
<dbReference type="Pfam" id="PF01734">
    <property type="entry name" value="Patatin"/>
    <property type="match status" value="1"/>
</dbReference>
<feature type="short sequence motif" description="GXSXG" evidence="2">
    <location>
        <begin position="113"/>
        <end position="117"/>
    </location>
</feature>
<evidence type="ECO:0000313" key="5">
    <source>
        <dbReference type="Proteomes" id="UP000284407"/>
    </source>
</evidence>
<feature type="short sequence motif" description="DGA/G" evidence="2">
    <location>
        <begin position="255"/>
        <end position="257"/>
    </location>
</feature>
<dbReference type="STRING" id="1443111.Z949_424"/>
<dbReference type="InterPro" id="IPR016035">
    <property type="entry name" value="Acyl_Trfase/lysoPLipase"/>
</dbReference>
<protein>
    <submittedName>
        <fullName evidence="4">Patatin-like phospholipase</fullName>
    </submittedName>
</protein>
<name>A0A420DU63_9RHOB</name>
<evidence type="ECO:0000256" key="2">
    <source>
        <dbReference type="PROSITE-ProRule" id="PRU01161"/>
    </source>
</evidence>
<keyword evidence="1 2" id="KW-0443">Lipid metabolism</keyword>
<dbReference type="RefSeq" id="WP_025061116.1">
    <property type="nucleotide sequence ID" value="NZ_RAQK01000001.1"/>
</dbReference>
<dbReference type="SUPFAM" id="SSF52151">
    <property type="entry name" value="FabD/lysophospholipase-like"/>
    <property type="match status" value="1"/>
</dbReference>
<proteinExistence type="predicted"/>
<evidence type="ECO:0000259" key="3">
    <source>
        <dbReference type="PROSITE" id="PS51635"/>
    </source>
</evidence>
<reference evidence="4 5" key="1">
    <citation type="submission" date="2018-09" db="EMBL/GenBank/DDBJ databases">
        <title>Genomic Encyclopedia of Archaeal and Bacterial Type Strains, Phase II (KMG-II): from individual species to whole genera.</title>
        <authorList>
            <person name="Goeker M."/>
        </authorList>
    </citation>
    <scope>NUCLEOTIDE SEQUENCE [LARGE SCALE GENOMIC DNA]</scope>
    <source>
        <strain evidence="4 5">DSM 11458</strain>
    </source>
</reference>
<dbReference type="PROSITE" id="PS51635">
    <property type="entry name" value="PNPLA"/>
    <property type="match status" value="1"/>
</dbReference>
<dbReference type="PROSITE" id="PS51318">
    <property type="entry name" value="TAT"/>
    <property type="match status" value="1"/>
</dbReference>
<evidence type="ECO:0000313" key="4">
    <source>
        <dbReference type="EMBL" id="RKE97723.1"/>
    </source>
</evidence>
<keyword evidence="2" id="KW-0378">Hydrolase</keyword>
<feature type="active site" description="Nucleophile" evidence="2">
    <location>
        <position position="115"/>
    </location>
</feature>
<dbReference type="GO" id="GO:0016042">
    <property type="term" value="P:lipid catabolic process"/>
    <property type="evidence" value="ECO:0007669"/>
    <property type="project" value="UniProtKB-UniRule"/>
</dbReference>
<keyword evidence="5" id="KW-1185">Reference proteome</keyword>
<organism evidence="4 5">
    <name type="scientific">Sulfitobacter guttiformis</name>
    <dbReference type="NCBI Taxonomy" id="74349"/>
    <lineage>
        <taxon>Bacteria</taxon>
        <taxon>Pseudomonadati</taxon>
        <taxon>Pseudomonadota</taxon>
        <taxon>Alphaproteobacteria</taxon>
        <taxon>Rhodobacterales</taxon>
        <taxon>Roseobacteraceae</taxon>
        <taxon>Sulfitobacter</taxon>
    </lineage>
</organism>
<dbReference type="Proteomes" id="UP000284407">
    <property type="component" value="Unassembled WGS sequence"/>
</dbReference>
<keyword evidence="2" id="KW-0442">Lipid degradation</keyword>
<evidence type="ECO:0000256" key="1">
    <source>
        <dbReference type="ARBA" id="ARBA00023098"/>
    </source>
</evidence>
<dbReference type="GO" id="GO:0016787">
    <property type="term" value="F:hydrolase activity"/>
    <property type="evidence" value="ECO:0007669"/>
    <property type="project" value="UniProtKB-UniRule"/>
</dbReference>
<gene>
    <name evidence="4" type="ORF">C8N30_2346</name>
</gene>
<feature type="short sequence motif" description="GXGXXG" evidence="2">
    <location>
        <begin position="84"/>
        <end position="89"/>
    </location>
</feature>
<dbReference type="PROSITE" id="PS51257">
    <property type="entry name" value="PROKAR_LIPOPROTEIN"/>
    <property type="match status" value="1"/>
</dbReference>
<comment type="caution">
    <text evidence="4">The sequence shown here is derived from an EMBL/GenBank/DDBJ whole genome shotgun (WGS) entry which is preliminary data.</text>
</comment>
<accession>A0A420DU63</accession>
<sequence>MSDTRSTKLCIGRRHLLIGVGATALSACTSRIEASARAPVTAANDPLSRFRFFADDGPEEWLKHLHPPQSSWSGTGPRVLALSGGGEDGAFGAGALVGWSARDDRPDFDLVTGISTGALIAPFAFMGQDYDDVLTQVFTQTDASDIMRLRPFQAIFSDALYDTTPLAELIAEFTPPAFLQAIAKRHAAGNNLLVVTSELDSARASVWDMGAIAQAGQYNLFRSIMRASAALPGFFPPVNLSFTSGGKTYSETHIDGGVHMQFLAVPSFAFTTPDQELEGGHIYVIINNTLNPAPASVGRSALGISQQALTTTGRASALLQVNATQLFAREKGLRFSVTSIDPNAGVQYDPSDRFSSTYMKALYRHGIERAQNGSLWTNS</sequence>
<feature type="active site" description="Proton acceptor" evidence="2">
    <location>
        <position position="255"/>
    </location>
</feature>
<dbReference type="OrthoDB" id="323481at2"/>
<dbReference type="Gene3D" id="3.40.1090.10">
    <property type="entry name" value="Cytosolic phospholipase A2 catalytic domain"/>
    <property type="match status" value="1"/>
</dbReference>
<dbReference type="InterPro" id="IPR002641">
    <property type="entry name" value="PNPLA_dom"/>
</dbReference>
<feature type="domain" description="PNPLA" evidence="3">
    <location>
        <begin position="80"/>
        <end position="271"/>
    </location>
</feature>
<dbReference type="AlphaFoldDB" id="A0A420DU63"/>